<sequence>MTGIAAVQARIAELEQLVAPRPATSSVAPSTVDFAAALAAAGLTPSPTSLPAAPADPGGVTADIAPGSGVSAQDLIEAATKYTGTPYVWGGETLSEGGLDCSGLVLRALSDLGIGRGIPRVARDQQGLGTKVASLDEALPGDLLVFGGGTHIAIYVGDGKMLDAPKPGGTVGVRDVWAEPTNIRRILPQESATAAAAVSAGAGAVPSGSGLASLAGLLGGSSADSTAATQAAWQVLLGAVGTSAPANPASAGALLGAGSPLASTGTSFAAGTSFSAGAGLAPASLIAALTGGAA</sequence>
<keyword evidence="4" id="KW-0788">Thiol protease</keyword>
<protein>
    <recommendedName>
        <fullName evidence="5">NlpC/P60 domain-containing protein</fullName>
    </recommendedName>
</protein>
<evidence type="ECO:0000256" key="1">
    <source>
        <dbReference type="ARBA" id="ARBA00007074"/>
    </source>
</evidence>
<keyword evidence="3" id="KW-0378">Hydrolase</keyword>
<dbReference type="SUPFAM" id="SSF54001">
    <property type="entry name" value="Cysteine proteinases"/>
    <property type="match status" value="1"/>
</dbReference>
<dbReference type="InterPro" id="IPR038765">
    <property type="entry name" value="Papain-like_cys_pep_sf"/>
</dbReference>
<dbReference type="RefSeq" id="WP_141371292.1">
    <property type="nucleotide sequence ID" value="NZ_BJLQ01000031.1"/>
</dbReference>
<comment type="similarity">
    <text evidence="1">Belongs to the peptidase C40 family.</text>
</comment>
<feature type="domain" description="NlpC/P60" evidence="5">
    <location>
        <begin position="69"/>
        <end position="199"/>
    </location>
</feature>
<dbReference type="PANTHER" id="PTHR47359">
    <property type="entry name" value="PEPTIDOGLYCAN DL-ENDOPEPTIDASE CWLO"/>
    <property type="match status" value="1"/>
</dbReference>
<dbReference type="InterPro" id="IPR051794">
    <property type="entry name" value="PG_Endopeptidase_C40"/>
</dbReference>
<keyword evidence="2" id="KW-0645">Protease</keyword>
<dbReference type="GO" id="GO:0006508">
    <property type="term" value="P:proteolysis"/>
    <property type="evidence" value="ECO:0007669"/>
    <property type="project" value="UniProtKB-KW"/>
</dbReference>
<dbReference type="GO" id="GO:0008234">
    <property type="term" value="F:cysteine-type peptidase activity"/>
    <property type="evidence" value="ECO:0007669"/>
    <property type="project" value="UniProtKB-KW"/>
</dbReference>
<dbReference type="Pfam" id="PF00877">
    <property type="entry name" value="NLPC_P60"/>
    <property type="match status" value="1"/>
</dbReference>
<name>A0A4Y3KQR1_9CELL</name>
<dbReference type="AlphaFoldDB" id="A0A4Y3KQR1"/>
<evidence type="ECO:0000259" key="5">
    <source>
        <dbReference type="PROSITE" id="PS51935"/>
    </source>
</evidence>
<dbReference type="PROSITE" id="PS51935">
    <property type="entry name" value="NLPC_P60"/>
    <property type="match status" value="1"/>
</dbReference>
<proteinExistence type="inferred from homology"/>
<evidence type="ECO:0000313" key="7">
    <source>
        <dbReference type="Proteomes" id="UP000320461"/>
    </source>
</evidence>
<organism evidence="6 7">
    <name type="scientific">Cellulomonas gelida</name>
    <dbReference type="NCBI Taxonomy" id="1712"/>
    <lineage>
        <taxon>Bacteria</taxon>
        <taxon>Bacillati</taxon>
        <taxon>Actinomycetota</taxon>
        <taxon>Actinomycetes</taxon>
        <taxon>Micrococcales</taxon>
        <taxon>Cellulomonadaceae</taxon>
        <taxon>Cellulomonas</taxon>
    </lineage>
</organism>
<evidence type="ECO:0000256" key="3">
    <source>
        <dbReference type="ARBA" id="ARBA00022801"/>
    </source>
</evidence>
<keyword evidence="7" id="KW-1185">Reference proteome</keyword>
<dbReference type="OrthoDB" id="9815778at2"/>
<dbReference type="Gene3D" id="3.90.1720.10">
    <property type="entry name" value="endopeptidase domain like (from Nostoc punctiforme)"/>
    <property type="match status" value="1"/>
</dbReference>
<evidence type="ECO:0000256" key="4">
    <source>
        <dbReference type="ARBA" id="ARBA00022807"/>
    </source>
</evidence>
<reference evidence="6 7" key="1">
    <citation type="submission" date="2019-06" db="EMBL/GenBank/DDBJ databases">
        <title>Whole genome shotgun sequence of Cellulomonas gelida NBRC 3748.</title>
        <authorList>
            <person name="Hosoyama A."/>
            <person name="Uohara A."/>
            <person name="Ohji S."/>
            <person name="Ichikawa N."/>
        </authorList>
    </citation>
    <scope>NUCLEOTIDE SEQUENCE [LARGE SCALE GENOMIC DNA]</scope>
    <source>
        <strain evidence="6 7">NBRC 3748</strain>
    </source>
</reference>
<dbReference type="PANTHER" id="PTHR47359:SF3">
    <property type="entry name" value="NLP_P60 DOMAIN-CONTAINING PROTEIN-RELATED"/>
    <property type="match status" value="1"/>
</dbReference>
<evidence type="ECO:0000313" key="6">
    <source>
        <dbReference type="EMBL" id="GEA85290.1"/>
    </source>
</evidence>
<comment type="caution">
    <text evidence="6">The sequence shown here is derived from an EMBL/GenBank/DDBJ whole genome shotgun (WGS) entry which is preliminary data.</text>
</comment>
<dbReference type="InterPro" id="IPR000064">
    <property type="entry name" value="NLP_P60_dom"/>
</dbReference>
<dbReference type="EMBL" id="BJLQ01000031">
    <property type="protein sequence ID" value="GEA85290.1"/>
    <property type="molecule type" value="Genomic_DNA"/>
</dbReference>
<evidence type="ECO:0000256" key="2">
    <source>
        <dbReference type="ARBA" id="ARBA00022670"/>
    </source>
</evidence>
<dbReference type="Proteomes" id="UP000320461">
    <property type="component" value="Unassembled WGS sequence"/>
</dbReference>
<accession>A0A4Y3KQR1</accession>
<gene>
    <name evidence="6" type="ORF">CGE01nite_25410</name>
</gene>